<evidence type="ECO:0000256" key="1">
    <source>
        <dbReference type="SAM" id="Phobius"/>
    </source>
</evidence>
<keyword evidence="3" id="KW-1185">Reference proteome</keyword>
<keyword evidence="1" id="KW-0472">Membrane</keyword>
<evidence type="ECO:0000313" key="3">
    <source>
        <dbReference type="Proteomes" id="UP000509429"/>
    </source>
</evidence>
<dbReference type="KEGG" id="reo:HUE58_01390"/>
<reference evidence="2 3" key="1">
    <citation type="submission" date="2020-05" db="EMBL/GenBank/DDBJ databases">
        <title>Horizontal transmission and recombination maintain forever young bacterial symbiont genomes.</title>
        <authorList>
            <person name="Russell S.L."/>
            <person name="Pepper-Tunick E."/>
            <person name="Svedberg J."/>
            <person name="Byrne A."/>
            <person name="Ruelas Castillo J."/>
            <person name="Vollmers C."/>
            <person name="Beinart R.A."/>
            <person name="Corbett-Detig R."/>
        </authorList>
    </citation>
    <scope>NUCLEOTIDE SEQUENCE [LARGE SCALE GENOMIC DNA]</scope>
    <source>
        <strain evidence="2">JDF_Ridge</strain>
    </source>
</reference>
<dbReference type="AlphaFoldDB" id="A0A6N0HNF5"/>
<gene>
    <name evidence="2" type="ORF">HUE58_01390</name>
</gene>
<accession>A0A6N0HNF5</accession>
<organism evidence="2 3">
    <name type="scientific">Candidatus Ruthia endofausta</name>
    <dbReference type="NCBI Taxonomy" id="2738852"/>
    <lineage>
        <taxon>Bacteria</taxon>
        <taxon>Pseudomonadati</taxon>
        <taxon>Pseudomonadota</taxon>
        <taxon>Gammaproteobacteria</taxon>
        <taxon>Candidatus Pseudothioglobaceae</taxon>
        <taxon>Candidatus Ruthturnera</taxon>
    </lineage>
</organism>
<name>A0A6N0HNF5_9GAMM</name>
<keyword evidence="1" id="KW-0812">Transmembrane</keyword>
<proteinExistence type="predicted"/>
<keyword evidence="1" id="KW-1133">Transmembrane helix</keyword>
<dbReference type="RefSeq" id="WP_174605304.1">
    <property type="nucleotide sequence ID" value="NZ_CP054490.1"/>
</dbReference>
<dbReference type="EMBL" id="CP054490">
    <property type="protein sequence ID" value="QKQ23864.1"/>
    <property type="molecule type" value="Genomic_DNA"/>
</dbReference>
<evidence type="ECO:0000313" key="2">
    <source>
        <dbReference type="EMBL" id="QKQ23864.1"/>
    </source>
</evidence>
<dbReference type="Proteomes" id="UP000509429">
    <property type="component" value="Chromosome"/>
</dbReference>
<sequence>MLEDIDYYPKKSKKKLKLKWWMPLILAFISGIFWYLNQKDNTKKVRKAPVLIVISKGEEEQKETVSIVIIDNHPLLGSDSNNNIVNPKSLDEAIHNYINKYQ</sequence>
<protein>
    <submittedName>
        <fullName evidence="2">Uncharacterized protein</fullName>
    </submittedName>
</protein>
<feature type="transmembrane region" description="Helical" evidence="1">
    <location>
        <begin position="20"/>
        <end position="37"/>
    </location>
</feature>